<evidence type="ECO:0000313" key="1">
    <source>
        <dbReference type="EMBL" id="KAJ8966548.1"/>
    </source>
</evidence>
<comment type="caution">
    <text evidence="1">The sequence shown here is derived from an EMBL/GenBank/DDBJ whole genome shotgun (WGS) entry which is preliminary data.</text>
</comment>
<name>A0ABQ9IV35_9CUCU</name>
<reference evidence="1" key="1">
    <citation type="journal article" date="2023" name="Insect Mol. Biol.">
        <title>Genome sequencing provides insights into the evolution of gene families encoding plant cell wall-degrading enzymes in longhorned beetles.</title>
        <authorList>
            <person name="Shin N.R."/>
            <person name="Okamura Y."/>
            <person name="Kirsch R."/>
            <person name="Pauchet Y."/>
        </authorList>
    </citation>
    <scope>NUCLEOTIDE SEQUENCE</scope>
    <source>
        <strain evidence="1">MMC_N1</strain>
    </source>
</reference>
<accession>A0ABQ9IV35</accession>
<organism evidence="1 2">
    <name type="scientific">Molorchus minor</name>
    <dbReference type="NCBI Taxonomy" id="1323400"/>
    <lineage>
        <taxon>Eukaryota</taxon>
        <taxon>Metazoa</taxon>
        <taxon>Ecdysozoa</taxon>
        <taxon>Arthropoda</taxon>
        <taxon>Hexapoda</taxon>
        <taxon>Insecta</taxon>
        <taxon>Pterygota</taxon>
        <taxon>Neoptera</taxon>
        <taxon>Endopterygota</taxon>
        <taxon>Coleoptera</taxon>
        <taxon>Polyphaga</taxon>
        <taxon>Cucujiformia</taxon>
        <taxon>Chrysomeloidea</taxon>
        <taxon>Cerambycidae</taxon>
        <taxon>Lamiinae</taxon>
        <taxon>Monochamini</taxon>
        <taxon>Molorchus</taxon>
    </lineage>
</organism>
<proteinExistence type="predicted"/>
<evidence type="ECO:0000313" key="2">
    <source>
        <dbReference type="Proteomes" id="UP001162164"/>
    </source>
</evidence>
<dbReference type="EMBL" id="JAPWTJ010002337">
    <property type="protein sequence ID" value="KAJ8966548.1"/>
    <property type="molecule type" value="Genomic_DNA"/>
</dbReference>
<protein>
    <submittedName>
        <fullName evidence="1">Uncharacterized protein</fullName>
    </submittedName>
</protein>
<gene>
    <name evidence="1" type="ORF">NQ317_002481</name>
</gene>
<dbReference type="Proteomes" id="UP001162164">
    <property type="component" value="Unassembled WGS sequence"/>
</dbReference>
<keyword evidence="2" id="KW-1185">Reference proteome</keyword>
<sequence>MGYESLREETLIHALFGGSESEVVKHSEYRIQVGNLNKKYVCNFNVLDQPVICSNVTCIKEGPWTSELKHFEIDLHDTKDGPIDVLIGADIAGKLFYRKKSRY</sequence>